<organism evidence="1 2">
    <name type="scientific">Glycomyces buryatensis</name>
    <dbReference type="NCBI Taxonomy" id="2570927"/>
    <lineage>
        <taxon>Bacteria</taxon>
        <taxon>Bacillati</taxon>
        <taxon>Actinomycetota</taxon>
        <taxon>Actinomycetes</taxon>
        <taxon>Glycomycetales</taxon>
        <taxon>Glycomycetaceae</taxon>
        <taxon>Glycomyces</taxon>
    </lineage>
</organism>
<gene>
    <name evidence="1" type="ORF">FAB82_07050</name>
</gene>
<sequence length="250" mass="27158">MGAVLVVLIFLMVLGWTPKQDSFVDQQHYEEANDPPYVVSEYQLVEDAEVGAEISVADIVFRASEDGEYVSWAASFSNPHTEYAATFVIEVTAVGGDETETEEFEVFTLESPLRSGESVTFGNAMSIYGLPDVTEVTVSITELAWFETKNAEPLQARTAIGFLVEEIEIASDRSTVTFHLTVDNVAAYAYEVDYFALFYDADGALLGGAEASGSMGDVLPPGTSTRVLEIPRFSEPPAGADFENTMILAI</sequence>
<protein>
    <submittedName>
        <fullName evidence="1">Uncharacterized protein</fullName>
    </submittedName>
</protein>
<comment type="caution">
    <text evidence="1">The sequence shown here is derived from an EMBL/GenBank/DDBJ whole genome shotgun (WGS) entry which is preliminary data.</text>
</comment>
<dbReference type="EMBL" id="STGY01000025">
    <property type="protein sequence ID" value="THV42403.1"/>
    <property type="molecule type" value="Genomic_DNA"/>
</dbReference>
<evidence type="ECO:0000313" key="1">
    <source>
        <dbReference type="EMBL" id="THV42403.1"/>
    </source>
</evidence>
<name>A0A4S8QD04_9ACTN</name>
<reference evidence="1 2" key="2">
    <citation type="submission" date="2019-05" db="EMBL/GenBank/DDBJ databases">
        <title>Glycomyces buryatensis sp. nov.</title>
        <authorList>
            <person name="Nikitina E."/>
        </authorList>
    </citation>
    <scope>NUCLEOTIDE SEQUENCE [LARGE SCALE GENOMIC DNA]</scope>
    <source>
        <strain evidence="1 2">18</strain>
    </source>
</reference>
<dbReference type="RefSeq" id="WP_136533835.1">
    <property type="nucleotide sequence ID" value="NZ_STGY01000025.1"/>
</dbReference>
<dbReference type="AlphaFoldDB" id="A0A4S8QD04"/>
<reference evidence="2" key="1">
    <citation type="submission" date="2019-04" db="EMBL/GenBank/DDBJ databases">
        <title>Nocardioides xinjiangensis sp. nov.</title>
        <authorList>
            <person name="Liu S."/>
        </authorList>
    </citation>
    <scope>NUCLEOTIDE SEQUENCE [LARGE SCALE GENOMIC DNA]</scope>
    <source>
        <strain evidence="2">18</strain>
    </source>
</reference>
<proteinExistence type="predicted"/>
<keyword evidence="2" id="KW-1185">Reference proteome</keyword>
<accession>A0A4S8QD04</accession>
<evidence type="ECO:0000313" key="2">
    <source>
        <dbReference type="Proteomes" id="UP000308760"/>
    </source>
</evidence>
<dbReference type="Proteomes" id="UP000308760">
    <property type="component" value="Unassembled WGS sequence"/>
</dbReference>